<dbReference type="HAMAP" id="MF_00608">
    <property type="entry name" value="GTP_cyclohydro_3"/>
    <property type="match status" value="1"/>
</dbReference>
<protein>
    <recommendedName>
        <fullName evidence="3 4">GTP cyclohydrolase III</fullName>
        <ecNumber evidence="3 4">3.5.4.29</ecNumber>
    </recommendedName>
</protein>
<dbReference type="EC" id="3.5.4.29" evidence="3 4"/>
<evidence type="ECO:0000256" key="3">
    <source>
        <dbReference type="HAMAP-Rule" id="MF_00608"/>
    </source>
</evidence>
<comment type="similarity">
    <text evidence="3 4">Belongs to the archaeal-type GTP cyclohydrolase family.</text>
</comment>
<dbReference type="eggNOG" id="arCOG04202">
    <property type="taxonomic scope" value="Archaea"/>
</dbReference>
<dbReference type="KEGG" id="clg:Calag_0338"/>
<sequence length="235" mass="26193">MIRISIIEQIGYREWTETIGTDREWKIQETQAKIYQEAQRIATKFGGFVLPLRYDYMTIISSNLTEDEEKEILEVVSSLSPVAVRLSSDLGTTPLESENNAWSHISSIEPGKLGHFGNGKEFVIVSHIDLNGLTPITQKIGTFRTYGKILQILEKINSIAQGNGGVAQYLGGDNILVLLPDSNYEDLVTKMISTDDLKAGIAIANKARDAMKLAAEALHEIRVTRNKRIVKKSFL</sequence>
<dbReference type="InterPro" id="IPR043128">
    <property type="entry name" value="Rev_trsase/Diguanyl_cyclase"/>
</dbReference>
<dbReference type="GO" id="GO:0043740">
    <property type="term" value="F:GTP cyclohydrolase IIa activity"/>
    <property type="evidence" value="ECO:0007669"/>
    <property type="project" value="UniProtKB-UniRule"/>
</dbReference>
<dbReference type="PIRSF" id="PIRSF009265">
    <property type="entry name" value="GTP_cyclohydro_3"/>
    <property type="match status" value="1"/>
</dbReference>
<accession>L0AAS6</accession>
<reference evidence="6" key="1">
    <citation type="submission" date="2012-03" db="EMBL/GenBank/DDBJ databases">
        <title>Complete genome of Caldisphaera lagunensis DSM 15908.</title>
        <authorList>
            <person name="Lucas S."/>
            <person name="Copeland A."/>
            <person name="Lapidus A."/>
            <person name="Glavina del Rio T."/>
            <person name="Dalin E."/>
            <person name="Tice H."/>
            <person name="Bruce D."/>
            <person name="Goodwin L."/>
            <person name="Pitluck S."/>
            <person name="Peters L."/>
            <person name="Mikhailova N."/>
            <person name="Teshima H."/>
            <person name="Kyrpides N."/>
            <person name="Mavromatis K."/>
            <person name="Ivanova N."/>
            <person name="Brettin T."/>
            <person name="Detter J.C."/>
            <person name="Han C."/>
            <person name="Larimer F."/>
            <person name="Land M."/>
            <person name="Hauser L."/>
            <person name="Markowitz V."/>
            <person name="Cheng J.-F."/>
            <person name="Hugenholtz P."/>
            <person name="Woyke T."/>
            <person name="Wu D."/>
            <person name="Spring S."/>
            <person name="Schroeder M."/>
            <person name="Brambilla E."/>
            <person name="Klenk H.-P."/>
            <person name="Eisen J.A."/>
        </authorList>
    </citation>
    <scope>NUCLEOTIDE SEQUENCE [LARGE SCALE GENOMIC DNA]</scope>
    <source>
        <strain evidence="6">DSM 15908 / JCM 11604 / IC-154</strain>
    </source>
</reference>
<keyword evidence="3" id="KW-0547">Nucleotide-binding</keyword>
<comment type="catalytic activity">
    <reaction evidence="3 4">
        <text>GTP + 3 H2O = 2-amino-5-formylamino-6-(5-phospho-D-ribosylamino)pyrimidin-4(3H)-one + 2 phosphate + 2 H(+)</text>
        <dbReference type="Rhea" id="RHEA:22468"/>
        <dbReference type="ChEBI" id="CHEBI:15377"/>
        <dbReference type="ChEBI" id="CHEBI:15378"/>
        <dbReference type="ChEBI" id="CHEBI:37565"/>
        <dbReference type="ChEBI" id="CHEBI:43474"/>
        <dbReference type="ChEBI" id="CHEBI:57258"/>
        <dbReference type="EC" id="3.5.4.29"/>
    </reaction>
</comment>
<dbReference type="Pfam" id="PF05165">
    <property type="entry name" value="GCH_III"/>
    <property type="match status" value="1"/>
</dbReference>
<keyword evidence="6" id="KW-1185">Reference proteome</keyword>
<dbReference type="Gene3D" id="3.30.70.270">
    <property type="match status" value="1"/>
</dbReference>
<dbReference type="OrthoDB" id="25211at2157"/>
<dbReference type="PANTHER" id="PTHR42202:SF1">
    <property type="entry name" value="GTP CYCLOHYDROLASE III"/>
    <property type="match status" value="1"/>
</dbReference>
<dbReference type="EMBL" id="CP003378">
    <property type="protein sequence ID" value="AFZ70115.1"/>
    <property type="molecule type" value="Genomic_DNA"/>
</dbReference>
<dbReference type="Proteomes" id="UP000010469">
    <property type="component" value="Chromosome"/>
</dbReference>
<organism evidence="5 6">
    <name type="scientific">Caldisphaera lagunensis (strain DSM 15908 / JCM 11604 / ANMR 0165 / IC-154)</name>
    <dbReference type="NCBI Taxonomy" id="1056495"/>
    <lineage>
        <taxon>Archaea</taxon>
        <taxon>Thermoproteota</taxon>
        <taxon>Thermoprotei</taxon>
        <taxon>Acidilobales</taxon>
        <taxon>Caldisphaeraceae</taxon>
        <taxon>Caldisphaera</taxon>
    </lineage>
</organism>
<gene>
    <name evidence="3" type="primary">gch3</name>
    <name evidence="5" type="ordered locus">Calag_0338</name>
</gene>
<evidence type="ECO:0000256" key="4">
    <source>
        <dbReference type="PIRNR" id="PIRNR009265"/>
    </source>
</evidence>
<name>L0AAS6_CALLD</name>
<dbReference type="PANTHER" id="PTHR42202">
    <property type="entry name" value="GTP CYCLOHYDROLASE III"/>
    <property type="match status" value="1"/>
</dbReference>
<keyword evidence="2 3" id="KW-0342">GTP-binding</keyword>
<dbReference type="InterPro" id="IPR029787">
    <property type="entry name" value="Nucleotide_cyclase"/>
</dbReference>
<dbReference type="InParanoid" id="L0AAS6"/>
<dbReference type="FunCoup" id="L0AAS6">
    <property type="interactions" value="7"/>
</dbReference>
<dbReference type="RefSeq" id="WP_015232013.1">
    <property type="nucleotide sequence ID" value="NC_019791.1"/>
</dbReference>
<dbReference type="HOGENOM" id="CLU_080076_0_0_2"/>
<keyword evidence="1 3" id="KW-0378">Hydrolase</keyword>
<dbReference type="AlphaFoldDB" id="L0AAS6"/>
<evidence type="ECO:0000256" key="2">
    <source>
        <dbReference type="ARBA" id="ARBA00023134"/>
    </source>
</evidence>
<evidence type="ECO:0000313" key="6">
    <source>
        <dbReference type="Proteomes" id="UP000010469"/>
    </source>
</evidence>
<dbReference type="Gene3D" id="3.30.70.1230">
    <property type="entry name" value="Nucleotide cyclase"/>
    <property type="match status" value="1"/>
</dbReference>
<dbReference type="GO" id="GO:0005525">
    <property type="term" value="F:GTP binding"/>
    <property type="evidence" value="ECO:0007669"/>
    <property type="project" value="UniProtKB-KW"/>
</dbReference>
<proteinExistence type="inferred from homology"/>
<evidence type="ECO:0000313" key="5">
    <source>
        <dbReference type="EMBL" id="AFZ70115.1"/>
    </source>
</evidence>
<evidence type="ECO:0000256" key="1">
    <source>
        <dbReference type="ARBA" id="ARBA00022801"/>
    </source>
</evidence>
<dbReference type="InterPro" id="IPR007839">
    <property type="entry name" value="GTP_CycHdrlase_3"/>
</dbReference>
<dbReference type="GeneID" id="14211598"/>
<dbReference type="STRING" id="1056495.Calag_0338"/>
<comment type="function">
    <text evidence="3 4">Catalyzes the formation of 2-amino-5-formylamino-6-ribofuranosylamino-4(3H)-pyrimidinone ribonucleotide monophosphate and inorganic phosphate from GTP. Also has an independent pyrophosphate phosphohydrolase activity.</text>
</comment>